<dbReference type="SUPFAM" id="SSF48403">
    <property type="entry name" value="Ankyrin repeat"/>
    <property type="match status" value="1"/>
</dbReference>
<dbReference type="AlphaFoldDB" id="A0A4U0WTZ9"/>
<evidence type="ECO:0000313" key="2">
    <source>
        <dbReference type="Proteomes" id="UP000309340"/>
    </source>
</evidence>
<sequence length="274" mass="29540">MAATSASPNLFTHARSLGVETIEVQQNDVQIAFWPPESTVRYLVTGALNTCTAIAIISPRAGILAHIAPLPNGTTGIQPGTDPGPVHVRGLLTTLTTLFMDNQDKFDPSETWVIAGIWNNRPAMEDGIRLTNAVLTRLRLTPSPMDDLPCFLPIGTSPSLTDDEMEVMFRSANPKVAALEAKCKAGDLSYVLGKVDQILQEGTVAQDLQICLQSAANARHMPLVEKLLSLGVPVNTSTAVPAIQQGSLELLSLYLGYGWDINKEMEWCIPPPLS</sequence>
<reference evidence="1 2" key="1">
    <citation type="submission" date="2017-03" db="EMBL/GenBank/DDBJ databases">
        <title>Genomes of endolithic fungi from Antarctica.</title>
        <authorList>
            <person name="Coleine C."/>
            <person name="Masonjones S."/>
            <person name="Stajich J.E."/>
        </authorList>
    </citation>
    <scope>NUCLEOTIDE SEQUENCE [LARGE SCALE GENOMIC DNA]</scope>
    <source>
        <strain evidence="1 2">CCFEE 5184</strain>
    </source>
</reference>
<dbReference type="OrthoDB" id="3902367at2759"/>
<comment type="caution">
    <text evidence="1">The sequence shown here is derived from an EMBL/GenBank/DDBJ whole genome shotgun (WGS) entry which is preliminary data.</text>
</comment>
<dbReference type="InterPro" id="IPR036770">
    <property type="entry name" value="Ankyrin_rpt-contain_sf"/>
</dbReference>
<accession>A0A4U0WTZ9</accession>
<proteinExistence type="predicted"/>
<gene>
    <name evidence="1" type="ORF">B0A55_10978</name>
</gene>
<name>A0A4U0WTZ9_9PEZI</name>
<dbReference type="EMBL" id="NAJQ01000763">
    <property type="protein sequence ID" value="TKA65155.1"/>
    <property type="molecule type" value="Genomic_DNA"/>
</dbReference>
<keyword evidence="2" id="KW-1185">Reference proteome</keyword>
<dbReference type="Proteomes" id="UP000309340">
    <property type="component" value="Unassembled WGS sequence"/>
</dbReference>
<protein>
    <submittedName>
        <fullName evidence="1">Uncharacterized protein</fullName>
    </submittedName>
</protein>
<organism evidence="1 2">
    <name type="scientific">Friedmanniomyces simplex</name>
    <dbReference type="NCBI Taxonomy" id="329884"/>
    <lineage>
        <taxon>Eukaryota</taxon>
        <taxon>Fungi</taxon>
        <taxon>Dikarya</taxon>
        <taxon>Ascomycota</taxon>
        <taxon>Pezizomycotina</taxon>
        <taxon>Dothideomycetes</taxon>
        <taxon>Dothideomycetidae</taxon>
        <taxon>Mycosphaerellales</taxon>
        <taxon>Teratosphaeriaceae</taxon>
        <taxon>Friedmanniomyces</taxon>
    </lineage>
</organism>
<evidence type="ECO:0000313" key="1">
    <source>
        <dbReference type="EMBL" id="TKA65155.1"/>
    </source>
</evidence>